<accession>A0ABN9C341</accession>
<proteinExistence type="predicted"/>
<evidence type="ECO:0000313" key="2">
    <source>
        <dbReference type="Proteomes" id="UP001162483"/>
    </source>
</evidence>
<protein>
    <submittedName>
        <fullName evidence="1">Uncharacterized protein</fullName>
    </submittedName>
</protein>
<dbReference type="Proteomes" id="UP001162483">
    <property type="component" value="Unassembled WGS sequence"/>
</dbReference>
<keyword evidence="2" id="KW-1185">Reference proteome</keyword>
<comment type="caution">
    <text evidence="1">The sequence shown here is derived from an EMBL/GenBank/DDBJ whole genome shotgun (WGS) entry which is preliminary data.</text>
</comment>
<organism evidence="1 2">
    <name type="scientific">Staurois parvus</name>
    <dbReference type="NCBI Taxonomy" id="386267"/>
    <lineage>
        <taxon>Eukaryota</taxon>
        <taxon>Metazoa</taxon>
        <taxon>Chordata</taxon>
        <taxon>Craniata</taxon>
        <taxon>Vertebrata</taxon>
        <taxon>Euteleostomi</taxon>
        <taxon>Amphibia</taxon>
        <taxon>Batrachia</taxon>
        <taxon>Anura</taxon>
        <taxon>Neobatrachia</taxon>
        <taxon>Ranoidea</taxon>
        <taxon>Ranidae</taxon>
        <taxon>Staurois</taxon>
    </lineage>
</organism>
<reference evidence="1" key="1">
    <citation type="submission" date="2023-05" db="EMBL/GenBank/DDBJ databases">
        <authorList>
            <person name="Stuckert A."/>
        </authorList>
    </citation>
    <scope>NUCLEOTIDE SEQUENCE</scope>
</reference>
<dbReference type="EMBL" id="CATNWA010007456">
    <property type="protein sequence ID" value="CAI9554088.1"/>
    <property type="molecule type" value="Genomic_DNA"/>
</dbReference>
<evidence type="ECO:0000313" key="1">
    <source>
        <dbReference type="EMBL" id="CAI9554088.1"/>
    </source>
</evidence>
<name>A0ABN9C341_9NEOB</name>
<sequence length="51" mass="6587">MRTHGRVPLVLMARRPHWKRYSYWEPRFSCKLRFWKKCRDFSYAWHRSPFK</sequence>
<gene>
    <name evidence="1" type="ORF">SPARVUS_LOCUS4145400</name>
</gene>